<dbReference type="Proteomes" id="UP000199662">
    <property type="component" value="Unassembled WGS sequence"/>
</dbReference>
<evidence type="ECO:0000313" key="2">
    <source>
        <dbReference type="Proteomes" id="UP000199662"/>
    </source>
</evidence>
<name>A0A1H7D7Z6_9FIRM</name>
<dbReference type="EMBL" id="FNZK01000037">
    <property type="protein sequence ID" value="SEJ97911.1"/>
    <property type="molecule type" value="Genomic_DNA"/>
</dbReference>
<proteinExistence type="predicted"/>
<evidence type="ECO:0000313" key="1">
    <source>
        <dbReference type="EMBL" id="SEJ97911.1"/>
    </source>
</evidence>
<organism evidence="1 2">
    <name type="scientific">Propionispira arboris</name>
    <dbReference type="NCBI Taxonomy" id="84035"/>
    <lineage>
        <taxon>Bacteria</taxon>
        <taxon>Bacillati</taxon>
        <taxon>Bacillota</taxon>
        <taxon>Negativicutes</taxon>
        <taxon>Selenomonadales</taxon>
        <taxon>Selenomonadaceae</taxon>
        <taxon>Propionispira</taxon>
    </lineage>
</organism>
<gene>
    <name evidence="1" type="ORF">SAMN05660742_1374</name>
</gene>
<dbReference type="AlphaFoldDB" id="A0A1H7D7Z6"/>
<dbReference type="STRING" id="84035.SAMN05660742_1374"/>
<protein>
    <submittedName>
        <fullName evidence="1">Uncharacterized protein</fullName>
    </submittedName>
</protein>
<keyword evidence="2" id="KW-1185">Reference proteome</keyword>
<dbReference type="RefSeq" id="WP_091836025.1">
    <property type="nucleotide sequence ID" value="NZ_FNZK01000037.1"/>
</dbReference>
<reference evidence="2" key="1">
    <citation type="submission" date="2016-10" db="EMBL/GenBank/DDBJ databases">
        <authorList>
            <person name="Varghese N."/>
            <person name="Submissions S."/>
        </authorList>
    </citation>
    <scope>NUCLEOTIDE SEQUENCE [LARGE SCALE GENOMIC DNA]</scope>
    <source>
        <strain evidence="2">DSM 2179</strain>
    </source>
</reference>
<accession>A0A1H7D7Z6</accession>
<sequence length="75" mass="8785">MLGVNVKTNNYNKPWLDNAIKRNDIIKIATEPTYNNLYRINNITGENELSGFGREFEYLRSYGYTYDPVTKSMIK</sequence>